<dbReference type="InterPro" id="IPR011013">
    <property type="entry name" value="Gal_mutarotase_sf_dom"/>
</dbReference>
<keyword evidence="3" id="KW-0456">Lyase</keyword>
<dbReference type="EMBL" id="LVVM01004434">
    <property type="protein sequence ID" value="OJA12921.1"/>
    <property type="molecule type" value="Genomic_DNA"/>
</dbReference>
<dbReference type="Pfam" id="PF02884">
    <property type="entry name" value="Lyase_8_C"/>
    <property type="match status" value="1"/>
</dbReference>
<dbReference type="InterPro" id="IPR012970">
    <property type="entry name" value="Lyase_8_alpha_N"/>
</dbReference>
<dbReference type="InterPro" id="IPR011071">
    <property type="entry name" value="Lyase_8-like_C"/>
</dbReference>
<dbReference type="GO" id="GO:0005576">
    <property type="term" value="C:extracellular region"/>
    <property type="evidence" value="ECO:0007669"/>
    <property type="project" value="InterPro"/>
</dbReference>
<dbReference type="PANTHER" id="PTHR38481">
    <property type="entry name" value="HYALURONATE LYASE"/>
    <property type="match status" value="1"/>
</dbReference>
<evidence type="ECO:0000256" key="4">
    <source>
        <dbReference type="SAM" id="MobiDB-lite"/>
    </source>
</evidence>
<evidence type="ECO:0000256" key="1">
    <source>
        <dbReference type="ARBA" id="ARBA00006699"/>
    </source>
</evidence>
<comment type="caution">
    <text evidence="9">The sequence shown here is derived from an EMBL/GenBank/DDBJ whole genome shotgun (WGS) entry which is preliminary data.</text>
</comment>
<feature type="domain" description="Polysaccharide lyase family 8 central" evidence="6">
    <location>
        <begin position="433"/>
        <end position="677"/>
    </location>
</feature>
<feature type="domain" description="Polysaccharide lyase family 8 C-terminal" evidence="7">
    <location>
        <begin position="694"/>
        <end position="765"/>
    </location>
</feature>
<proteinExistence type="inferred from homology"/>
<feature type="domain" description="Polysaccharide lyase 8 N-terminal alpha-helical" evidence="8">
    <location>
        <begin position="86"/>
        <end position="338"/>
    </location>
</feature>
<evidence type="ECO:0000259" key="7">
    <source>
        <dbReference type="Pfam" id="PF02884"/>
    </source>
</evidence>
<keyword evidence="10" id="KW-1185">Reference proteome</keyword>
<dbReference type="InterPro" id="IPR008929">
    <property type="entry name" value="Chondroitin_lyas"/>
</dbReference>
<dbReference type="InterPro" id="IPR003159">
    <property type="entry name" value="Lyase_8_central_dom"/>
</dbReference>
<dbReference type="SUPFAM" id="SSF48230">
    <property type="entry name" value="Chondroitin AC/alginate lyase"/>
    <property type="match status" value="1"/>
</dbReference>
<evidence type="ECO:0000259" key="8">
    <source>
        <dbReference type="Pfam" id="PF08124"/>
    </source>
</evidence>
<feature type="signal peptide" evidence="5">
    <location>
        <begin position="1"/>
        <end position="21"/>
    </location>
</feature>
<dbReference type="SUPFAM" id="SSF74650">
    <property type="entry name" value="Galactose mutarotase-like"/>
    <property type="match status" value="1"/>
</dbReference>
<comment type="similarity">
    <text evidence="1">Belongs to the polysaccharide lyase 8 family.</text>
</comment>
<sequence>MVVILSLVFTSLLCAANIVQAAESHGFGHASSHQHIARHLGKARQFGKPPRVARDVSTSAPASTSRAADSTTLQDIATIHSRRLDAIIESITGNPNNITTWLADLQADGKWPDSEIDYATGCDGRQANWPAANHWVRISTMAAAWHGGLQGYDQYVNSSSLLTAIGSAVDYWFSNDFTDVGCLVNGGTSDCPCGTPGFWNQNWYDNVILIPGLVSESCLLLNDTLTSTQVGNCSNISLRAYGAFDHGYGFEAGANILDMAKIGLDQALRVLNISLVSDAYRRVHNTMVIQENISIYADGIHADGSFGQHLGLLYNGNYGDVFSNDVLDFEIEAAGTQFAAGSTAETALETLYDGNRWMINFNTETQVLHWDLSTEGRFISFPVAADQPTSGISTNLSKVEELGEEWNSDVLINFAKSLSVNATSANAGGLIGNRMFFDYDYMVTRGSGYVTSLKMYSTRTRNTECTNSENLLGFHLADGVVYTYLQGDEYEDIAAAWDWNLIPGITVDYNATALTCQNTKYIGKQAFVGGVSDGEVGVAAMRYTNPMTKSLSWQKTWFFLEDDVQYVMIANISSTTEAPVFSVLDQRRFNGPDVFVDGMVSDGGNFTDSQTLWHGNVGYEFQGSSGTYELSVEWGNRTGNWSSIGIWTGEETVDLFAAWIHHKDLSAPISYAVYPAVDYATFNLKRASTCLTEIQNNASVSALLDEDHSTVFGVFWDPSGGSFTFTDAIYGTMSIESSANAAFIYRIDSGNLTVADPSQTLSQLTITISVEDGPGPCAWGGENNVTAYFDMPTGGLAGSSVSQVLDS</sequence>
<accession>A0A1J8QH27</accession>
<dbReference type="OrthoDB" id="5980780at2759"/>
<dbReference type="Proteomes" id="UP000183567">
    <property type="component" value="Unassembled WGS sequence"/>
</dbReference>
<dbReference type="InterPro" id="IPR004103">
    <property type="entry name" value="Lyase_8_C"/>
</dbReference>
<dbReference type="Pfam" id="PF08124">
    <property type="entry name" value="Lyase_8_N"/>
    <property type="match status" value="1"/>
</dbReference>
<dbReference type="Gene3D" id="2.60.220.10">
    <property type="entry name" value="Polysaccharide lyase family 8-like, C-terminal"/>
    <property type="match status" value="1"/>
</dbReference>
<organism evidence="9 10">
    <name type="scientific">Rhizopogon vesiculosus</name>
    <dbReference type="NCBI Taxonomy" id="180088"/>
    <lineage>
        <taxon>Eukaryota</taxon>
        <taxon>Fungi</taxon>
        <taxon>Dikarya</taxon>
        <taxon>Basidiomycota</taxon>
        <taxon>Agaricomycotina</taxon>
        <taxon>Agaricomycetes</taxon>
        <taxon>Agaricomycetidae</taxon>
        <taxon>Boletales</taxon>
        <taxon>Suillineae</taxon>
        <taxon>Rhizopogonaceae</taxon>
        <taxon>Rhizopogon</taxon>
    </lineage>
</organism>
<dbReference type="InterPro" id="IPR038970">
    <property type="entry name" value="Lyase_8"/>
</dbReference>
<feature type="region of interest" description="Disordered" evidence="4">
    <location>
        <begin position="38"/>
        <end position="68"/>
    </location>
</feature>
<evidence type="ECO:0000256" key="5">
    <source>
        <dbReference type="SAM" id="SignalP"/>
    </source>
</evidence>
<keyword evidence="2 5" id="KW-0732">Signal</keyword>
<gene>
    <name evidence="9" type="ORF">AZE42_05079</name>
</gene>
<dbReference type="GO" id="GO:0016837">
    <property type="term" value="F:carbon-oxygen lyase activity, acting on polysaccharides"/>
    <property type="evidence" value="ECO:0007669"/>
    <property type="project" value="UniProtKB-ARBA"/>
</dbReference>
<feature type="compositionally biased region" description="Low complexity" evidence="4">
    <location>
        <begin position="57"/>
        <end position="68"/>
    </location>
</feature>
<reference evidence="9 10" key="1">
    <citation type="submission" date="2016-03" db="EMBL/GenBank/DDBJ databases">
        <title>Comparative genomics of the ectomycorrhizal sister species Rhizopogon vinicolor and Rhizopogon vesiculosus (Basidiomycota: Boletales) reveals a divergence of the mating type B locus.</title>
        <authorList>
            <person name="Mujic A.B."/>
            <person name="Kuo A."/>
            <person name="Tritt A."/>
            <person name="Lipzen A."/>
            <person name="Chen C."/>
            <person name="Johnson J."/>
            <person name="Sharma A."/>
            <person name="Barry K."/>
            <person name="Grigoriev I.V."/>
            <person name="Spatafora J.W."/>
        </authorList>
    </citation>
    <scope>NUCLEOTIDE SEQUENCE [LARGE SCALE GENOMIC DNA]</scope>
    <source>
        <strain evidence="9 10">AM-OR11-056</strain>
    </source>
</reference>
<evidence type="ECO:0000256" key="2">
    <source>
        <dbReference type="ARBA" id="ARBA00022729"/>
    </source>
</evidence>
<protein>
    <recommendedName>
        <fullName evidence="11">Polysaccharide lyase family 8 protein</fullName>
    </recommendedName>
</protein>
<dbReference type="SUPFAM" id="SSF49863">
    <property type="entry name" value="Hyaluronate lyase-like, C-terminal domain"/>
    <property type="match status" value="1"/>
</dbReference>
<evidence type="ECO:0000313" key="10">
    <source>
        <dbReference type="Proteomes" id="UP000183567"/>
    </source>
</evidence>
<dbReference type="AlphaFoldDB" id="A0A1J8QH27"/>
<dbReference type="GO" id="GO:0005975">
    <property type="term" value="P:carbohydrate metabolic process"/>
    <property type="evidence" value="ECO:0007669"/>
    <property type="project" value="InterPro"/>
</dbReference>
<dbReference type="PANTHER" id="PTHR38481:SF1">
    <property type="entry name" value="HYALURONATE LYASE"/>
    <property type="match status" value="1"/>
</dbReference>
<dbReference type="Gene3D" id="2.70.98.10">
    <property type="match status" value="1"/>
</dbReference>
<dbReference type="Pfam" id="PF02278">
    <property type="entry name" value="Lyase_8"/>
    <property type="match status" value="1"/>
</dbReference>
<evidence type="ECO:0008006" key="11">
    <source>
        <dbReference type="Google" id="ProtNLM"/>
    </source>
</evidence>
<dbReference type="Gene3D" id="1.50.10.100">
    <property type="entry name" value="Chondroitin AC/alginate lyase"/>
    <property type="match status" value="1"/>
</dbReference>
<name>A0A1J8QH27_9AGAM</name>
<dbReference type="InterPro" id="IPR014718">
    <property type="entry name" value="GH-type_carb-bd"/>
</dbReference>
<evidence type="ECO:0000313" key="9">
    <source>
        <dbReference type="EMBL" id="OJA12921.1"/>
    </source>
</evidence>
<evidence type="ECO:0000259" key="6">
    <source>
        <dbReference type="Pfam" id="PF02278"/>
    </source>
</evidence>
<feature type="chain" id="PRO_5012678931" description="Polysaccharide lyase family 8 protein" evidence="5">
    <location>
        <begin position="22"/>
        <end position="807"/>
    </location>
</feature>
<evidence type="ECO:0000256" key="3">
    <source>
        <dbReference type="ARBA" id="ARBA00023239"/>
    </source>
</evidence>
<dbReference type="GO" id="GO:0030246">
    <property type="term" value="F:carbohydrate binding"/>
    <property type="evidence" value="ECO:0007669"/>
    <property type="project" value="InterPro"/>
</dbReference>